<feature type="compositionally biased region" description="Gly residues" evidence="1">
    <location>
        <begin position="9"/>
        <end position="26"/>
    </location>
</feature>
<dbReference type="AlphaFoldDB" id="A0A2C6L1X5"/>
<dbReference type="GO" id="GO:0006886">
    <property type="term" value="P:intracellular protein transport"/>
    <property type="evidence" value="ECO:0007669"/>
    <property type="project" value="InterPro"/>
</dbReference>
<evidence type="ECO:0000313" key="4">
    <source>
        <dbReference type="Proteomes" id="UP000221165"/>
    </source>
</evidence>
<sequence length="321" mass="35023">MNVTTPQGALGGGGPQVSGHPQGSGGPLLISSVEEFERLAITAVTSINQAERRQAEHLLLSQTQSQNPEVWNLCLCVLERGTNPAALPVAVIVLRNTVMSQWSRRQLSYEAHQANRIKAPTASGPSLTGSAEEEEQRRQLEECENRVVQLIRSMSRILQAHALLYETNPLQAAEFRVADRQMMYAVALLVKKGLASGLKSTKETLFQMLISFLEELYSLAFSIARSGSATAFSLAPPPTLLGLNLALCQLTEISKEIVSTHLSFLQLTTQQHVDCKKAYETRVFLPLVDASFSLLNFLVNAPPAVSTPPSGLQRSPQHTLL</sequence>
<protein>
    <recommendedName>
        <fullName evidence="2">Importin N-terminal domain-containing protein</fullName>
    </recommendedName>
</protein>
<organism evidence="3 4">
    <name type="scientific">Cystoisospora suis</name>
    <dbReference type="NCBI Taxonomy" id="483139"/>
    <lineage>
        <taxon>Eukaryota</taxon>
        <taxon>Sar</taxon>
        <taxon>Alveolata</taxon>
        <taxon>Apicomplexa</taxon>
        <taxon>Conoidasida</taxon>
        <taxon>Coccidia</taxon>
        <taxon>Eucoccidiorida</taxon>
        <taxon>Eimeriorina</taxon>
        <taxon>Sarcocystidae</taxon>
        <taxon>Cystoisospora</taxon>
    </lineage>
</organism>
<name>A0A2C6L1X5_9APIC</name>
<dbReference type="InterPro" id="IPR011989">
    <property type="entry name" value="ARM-like"/>
</dbReference>
<dbReference type="OrthoDB" id="330576at2759"/>
<dbReference type="Proteomes" id="UP000221165">
    <property type="component" value="Unassembled WGS sequence"/>
</dbReference>
<reference evidence="3 4" key="1">
    <citation type="journal article" date="2017" name="Int. J. Parasitol.">
        <title>The genome of the protozoan parasite Cystoisospora suis and a reverse vaccinology approach to identify vaccine candidates.</title>
        <authorList>
            <person name="Palmieri N."/>
            <person name="Shrestha A."/>
            <person name="Ruttkowski B."/>
            <person name="Beck T."/>
            <person name="Vogl C."/>
            <person name="Tomley F."/>
            <person name="Blake D.P."/>
            <person name="Joachim A."/>
        </authorList>
    </citation>
    <scope>NUCLEOTIDE SEQUENCE [LARGE SCALE GENOMIC DNA]</scope>
    <source>
        <strain evidence="3 4">Wien I</strain>
    </source>
</reference>
<dbReference type="Pfam" id="PF03810">
    <property type="entry name" value="IBN_N"/>
    <property type="match status" value="1"/>
</dbReference>
<feature type="region of interest" description="Disordered" evidence="1">
    <location>
        <begin position="114"/>
        <end position="138"/>
    </location>
</feature>
<dbReference type="GeneID" id="94423648"/>
<evidence type="ECO:0000313" key="3">
    <source>
        <dbReference type="EMBL" id="PHJ25940.1"/>
    </source>
</evidence>
<feature type="region of interest" description="Disordered" evidence="1">
    <location>
        <begin position="1"/>
        <end position="28"/>
    </location>
</feature>
<dbReference type="InterPro" id="IPR016024">
    <property type="entry name" value="ARM-type_fold"/>
</dbReference>
<proteinExistence type="predicted"/>
<dbReference type="EMBL" id="MIGC01000093">
    <property type="protein sequence ID" value="PHJ25940.1"/>
    <property type="molecule type" value="Genomic_DNA"/>
</dbReference>
<evidence type="ECO:0000256" key="1">
    <source>
        <dbReference type="SAM" id="MobiDB-lite"/>
    </source>
</evidence>
<dbReference type="RefSeq" id="XP_067927586.1">
    <property type="nucleotide sequence ID" value="XM_068060437.1"/>
</dbReference>
<dbReference type="InterPro" id="IPR001494">
    <property type="entry name" value="Importin-beta_N"/>
</dbReference>
<dbReference type="GO" id="GO:0031267">
    <property type="term" value="F:small GTPase binding"/>
    <property type="evidence" value="ECO:0007669"/>
    <property type="project" value="InterPro"/>
</dbReference>
<gene>
    <name evidence="3" type="ORF">CSUI_000203</name>
</gene>
<feature type="non-terminal residue" evidence="3">
    <location>
        <position position="321"/>
    </location>
</feature>
<comment type="caution">
    <text evidence="3">The sequence shown here is derived from an EMBL/GenBank/DDBJ whole genome shotgun (WGS) entry which is preliminary data.</text>
</comment>
<accession>A0A2C6L1X5</accession>
<dbReference type="Gene3D" id="1.25.10.10">
    <property type="entry name" value="Leucine-rich Repeat Variant"/>
    <property type="match status" value="1"/>
</dbReference>
<dbReference type="VEuPathDB" id="ToxoDB:CSUI_000203"/>
<feature type="domain" description="Importin N-terminal" evidence="2">
    <location>
        <begin position="60"/>
        <end position="118"/>
    </location>
</feature>
<keyword evidence="4" id="KW-1185">Reference proteome</keyword>
<evidence type="ECO:0000259" key="2">
    <source>
        <dbReference type="Pfam" id="PF03810"/>
    </source>
</evidence>
<dbReference type="SUPFAM" id="SSF48371">
    <property type="entry name" value="ARM repeat"/>
    <property type="match status" value="1"/>
</dbReference>